<dbReference type="InterPro" id="IPR011610">
    <property type="entry name" value="SAM_mthyl_Trfase_ML2640-like"/>
</dbReference>
<accession>A0ABW0EY14</accession>
<keyword evidence="5 6" id="KW-0949">S-adenosyl-L-methionine</keyword>
<comment type="caution">
    <text evidence="7">The sequence shown here is derived from an EMBL/GenBank/DDBJ whole genome shotgun (WGS) entry which is preliminary data.</text>
</comment>
<dbReference type="InterPro" id="IPR007213">
    <property type="entry name" value="Ppm1/Ppm2/Tcmp"/>
</dbReference>
<evidence type="ECO:0000256" key="2">
    <source>
        <dbReference type="ARBA" id="ARBA00008138"/>
    </source>
</evidence>
<evidence type="ECO:0000313" key="8">
    <source>
        <dbReference type="Proteomes" id="UP001596157"/>
    </source>
</evidence>
<evidence type="ECO:0000256" key="4">
    <source>
        <dbReference type="ARBA" id="ARBA00022679"/>
    </source>
</evidence>
<keyword evidence="8" id="KW-1185">Reference proteome</keyword>
<dbReference type="GO" id="GO:0008168">
    <property type="term" value="F:methyltransferase activity"/>
    <property type="evidence" value="ECO:0007669"/>
    <property type="project" value="UniProtKB-KW"/>
</dbReference>
<organism evidence="7 8">
    <name type="scientific">Actinokineospora guangxiensis</name>
    <dbReference type="NCBI Taxonomy" id="1490288"/>
    <lineage>
        <taxon>Bacteria</taxon>
        <taxon>Bacillati</taxon>
        <taxon>Actinomycetota</taxon>
        <taxon>Actinomycetes</taxon>
        <taxon>Pseudonocardiales</taxon>
        <taxon>Pseudonocardiaceae</taxon>
        <taxon>Actinokineospora</taxon>
    </lineage>
</organism>
<evidence type="ECO:0000256" key="6">
    <source>
        <dbReference type="RuleBase" id="RU362030"/>
    </source>
</evidence>
<dbReference type="GO" id="GO:0032259">
    <property type="term" value="P:methylation"/>
    <property type="evidence" value="ECO:0007669"/>
    <property type="project" value="UniProtKB-KW"/>
</dbReference>
<keyword evidence="4" id="KW-0808">Transferase</keyword>
<dbReference type="Proteomes" id="UP001596157">
    <property type="component" value="Unassembled WGS sequence"/>
</dbReference>
<dbReference type="RefSeq" id="WP_378251139.1">
    <property type="nucleotide sequence ID" value="NZ_JBHSKF010000023.1"/>
</dbReference>
<dbReference type="PANTHER" id="PTHR43619">
    <property type="entry name" value="S-ADENOSYL-L-METHIONINE-DEPENDENT METHYLTRANSFERASE YKTD-RELATED"/>
    <property type="match status" value="1"/>
</dbReference>
<reference evidence="8" key="1">
    <citation type="journal article" date="2019" name="Int. J. Syst. Evol. Microbiol.">
        <title>The Global Catalogue of Microorganisms (GCM) 10K type strain sequencing project: providing services to taxonomists for standard genome sequencing and annotation.</title>
        <authorList>
            <consortium name="The Broad Institute Genomics Platform"/>
            <consortium name="The Broad Institute Genome Sequencing Center for Infectious Disease"/>
            <person name="Wu L."/>
            <person name="Ma J."/>
        </authorList>
    </citation>
    <scope>NUCLEOTIDE SEQUENCE [LARGE SCALE GENOMIC DNA]</scope>
    <source>
        <strain evidence="8">CCUG 59778</strain>
    </source>
</reference>
<evidence type="ECO:0000313" key="7">
    <source>
        <dbReference type="EMBL" id="MFC5291223.1"/>
    </source>
</evidence>
<dbReference type="Gene3D" id="3.40.50.150">
    <property type="entry name" value="Vaccinia Virus protein VP39"/>
    <property type="match status" value="1"/>
</dbReference>
<dbReference type="SUPFAM" id="SSF53335">
    <property type="entry name" value="S-adenosyl-L-methionine-dependent methyltransferases"/>
    <property type="match status" value="1"/>
</dbReference>
<protein>
    <recommendedName>
        <fullName evidence="6">S-adenosyl-L-methionine-dependent methyltransferase</fullName>
        <ecNumber evidence="6">2.1.1.-</ecNumber>
    </recommendedName>
</protein>
<name>A0ABW0EY14_9PSEU</name>
<dbReference type="EC" id="2.1.1.-" evidence="6"/>
<evidence type="ECO:0000256" key="5">
    <source>
        <dbReference type="ARBA" id="ARBA00022691"/>
    </source>
</evidence>
<dbReference type="PANTHER" id="PTHR43619:SF2">
    <property type="entry name" value="S-ADENOSYL-L-METHIONINE-DEPENDENT METHYLTRANSFERASES SUPERFAMILY PROTEIN"/>
    <property type="match status" value="1"/>
</dbReference>
<evidence type="ECO:0000256" key="3">
    <source>
        <dbReference type="ARBA" id="ARBA00022603"/>
    </source>
</evidence>
<comment type="function">
    <text evidence="1 6">Exhibits S-adenosyl-L-methionine-dependent methyltransferase activity.</text>
</comment>
<dbReference type="NCBIfam" id="TIGR00027">
    <property type="entry name" value="mthyl_TIGR00027"/>
    <property type="match status" value="1"/>
</dbReference>
<dbReference type="InterPro" id="IPR029063">
    <property type="entry name" value="SAM-dependent_MTases_sf"/>
</dbReference>
<evidence type="ECO:0000256" key="1">
    <source>
        <dbReference type="ARBA" id="ARBA00003907"/>
    </source>
</evidence>
<dbReference type="Pfam" id="PF04072">
    <property type="entry name" value="LCM"/>
    <property type="match status" value="1"/>
</dbReference>
<gene>
    <name evidence="7" type="ORF">ACFPM7_29585</name>
</gene>
<dbReference type="EMBL" id="JBHSKF010000023">
    <property type="protein sequence ID" value="MFC5291223.1"/>
    <property type="molecule type" value="Genomic_DNA"/>
</dbReference>
<keyword evidence="3 6" id="KW-0489">Methyltransferase</keyword>
<sequence>MPAVARTAIGPVVILAVDQRETRPLLWDGWAERVLPTAARLVVACARWRPVRRALFLATERKARGLWAGVLCRKRYVDERVAEALDLGAEAVLVLGAGLDPLGLRLCAVPVFEVDFPAVLARRPAPADADEIAVPADLEARDLVATLERHAYRGGLRTVVVWEGVTQYLTAESMRATLADLSSAAPGSALVFTYIRRDFLDGARYYGAERAHRAFVRRGRWRFGLHPEQVAAFLAEYGWLEVEQVGAAEHTARFLVPAGRELPVTDIERCVYAVKV</sequence>
<proteinExistence type="inferred from homology"/>
<comment type="similarity">
    <text evidence="2 6">Belongs to the UPF0677 family.</text>
</comment>